<keyword evidence="7" id="KW-1185">Reference proteome</keyword>
<protein>
    <submittedName>
        <fullName evidence="6">5-oxoprolinase (ATP-hydrolyzing)</fullName>
        <ecNumber evidence="6">3.5.2.9</ecNumber>
    </submittedName>
</protein>
<dbReference type="GO" id="GO:0005829">
    <property type="term" value="C:cytosol"/>
    <property type="evidence" value="ECO:0007669"/>
    <property type="project" value="TreeGrafter"/>
</dbReference>
<dbReference type="STRING" id="502025.Hoch_6440"/>
<accession>D0LQA0</accession>
<evidence type="ECO:0000256" key="2">
    <source>
        <dbReference type="SAM" id="MobiDB-lite"/>
    </source>
</evidence>
<dbReference type="InterPro" id="IPR003692">
    <property type="entry name" value="Hydantoinase_B"/>
</dbReference>
<dbReference type="Pfam" id="PF05378">
    <property type="entry name" value="Hydant_A_N"/>
    <property type="match status" value="1"/>
</dbReference>
<dbReference type="InterPro" id="IPR045079">
    <property type="entry name" value="Oxoprolinase-like"/>
</dbReference>
<dbReference type="RefSeq" id="WP_012831501.1">
    <property type="nucleotide sequence ID" value="NC_013440.1"/>
</dbReference>
<feature type="domain" description="Hydantoinase A/oxoprolinase" evidence="3">
    <location>
        <begin position="202"/>
        <end position="480"/>
    </location>
</feature>
<reference evidence="6 7" key="1">
    <citation type="journal article" date="2010" name="Stand. Genomic Sci.">
        <title>Complete genome sequence of Haliangium ochraceum type strain (SMP-2).</title>
        <authorList>
            <consortium name="US DOE Joint Genome Institute (JGI-PGF)"/>
            <person name="Ivanova N."/>
            <person name="Daum C."/>
            <person name="Lang E."/>
            <person name="Abt B."/>
            <person name="Kopitz M."/>
            <person name="Saunders E."/>
            <person name="Lapidus A."/>
            <person name="Lucas S."/>
            <person name="Glavina Del Rio T."/>
            <person name="Nolan M."/>
            <person name="Tice H."/>
            <person name="Copeland A."/>
            <person name="Cheng J.F."/>
            <person name="Chen F."/>
            <person name="Bruce D."/>
            <person name="Goodwin L."/>
            <person name="Pitluck S."/>
            <person name="Mavromatis K."/>
            <person name="Pati A."/>
            <person name="Mikhailova N."/>
            <person name="Chen A."/>
            <person name="Palaniappan K."/>
            <person name="Land M."/>
            <person name="Hauser L."/>
            <person name="Chang Y.J."/>
            <person name="Jeffries C.D."/>
            <person name="Detter J.C."/>
            <person name="Brettin T."/>
            <person name="Rohde M."/>
            <person name="Goker M."/>
            <person name="Bristow J."/>
            <person name="Markowitz V."/>
            <person name="Eisen J.A."/>
            <person name="Hugenholtz P."/>
            <person name="Kyrpides N.C."/>
            <person name="Klenk H.P."/>
        </authorList>
    </citation>
    <scope>NUCLEOTIDE SEQUENCE [LARGE SCALE GENOMIC DNA]</scope>
    <source>
        <strain evidence="7">DSM 14365 / CIP 107738 / JCM 11303 / AJ 13395 / SMP-2</strain>
    </source>
</reference>
<comment type="similarity">
    <text evidence="1">Belongs to the oxoprolinase family.</text>
</comment>
<name>D0LQA0_HALO1</name>
<evidence type="ECO:0000259" key="5">
    <source>
        <dbReference type="Pfam" id="PF05378"/>
    </source>
</evidence>
<keyword evidence="6" id="KW-0378">Hydrolase</keyword>
<dbReference type="HOGENOM" id="CLU_002157_0_1_7"/>
<feature type="domain" description="Hydantoinase/oxoprolinase N-terminal" evidence="5">
    <location>
        <begin position="7"/>
        <end position="180"/>
    </location>
</feature>
<evidence type="ECO:0000259" key="3">
    <source>
        <dbReference type="Pfam" id="PF01968"/>
    </source>
</evidence>
<evidence type="ECO:0000313" key="7">
    <source>
        <dbReference type="Proteomes" id="UP000001880"/>
    </source>
</evidence>
<dbReference type="GO" id="GO:0006749">
    <property type="term" value="P:glutathione metabolic process"/>
    <property type="evidence" value="ECO:0007669"/>
    <property type="project" value="TreeGrafter"/>
</dbReference>
<dbReference type="eggNOG" id="COG0146">
    <property type="taxonomic scope" value="Bacteria"/>
</dbReference>
<gene>
    <name evidence="6" type="ordered locus">Hoch_6440</name>
</gene>
<proteinExistence type="inferred from homology"/>
<dbReference type="EC" id="3.5.2.9" evidence="6"/>
<dbReference type="PANTHER" id="PTHR11365:SF23">
    <property type="entry name" value="HYPOTHETICAL 5-OXOPROLINASE (EUROFUNG)-RELATED"/>
    <property type="match status" value="1"/>
</dbReference>
<dbReference type="EMBL" id="CP001804">
    <property type="protein sequence ID" value="ACY18909.1"/>
    <property type="molecule type" value="Genomic_DNA"/>
</dbReference>
<dbReference type="OrthoDB" id="9759608at2"/>
<dbReference type="Proteomes" id="UP000001880">
    <property type="component" value="Chromosome"/>
</dbReference>
<evidence type="ECO:0000313" key="6">
    <source>
        <dbReference type="EMBL" id="ACY18909.1"/>
    </source>
</evidence>
<dbReference type="GO" id="GO:0017168">
    <property type="term" value="F:5-oxoprolinase (ATP-hydrolyzing) activity"/>
    <property type="evidence" value="ECO:0007669"/>
    <property type="project" value="UniProtKB-EC"/>
</dbReference>
<organism evidence="6 7">
    <name type="scientific">Haliangium ochraceum (strain DSM 14365 / JCM 11303 / SMP-2)</name>
    <dbReference type="NCBI Taxonomy" id="502025"/>
    <lineage>
        <taxon>Bacteria</taxon>
        <taxon>Pseudomonadati</taxon>
        <taxon>Myxococcota</taxon>
        <taxon>Polyangia</taxon>
        <taxon>Haliangiales</taxon>
        <taxon>Kofleriaceae</taxon>
        <taxon>Haliangium</taxon>
    </lineage>
</organism>
<dbReference type="InterPro" id="IPR008040">
    <property type="entry name" value="Hydant_A_N"/>
</dbReference>
<dbReference type="eggNOG" id="COG0145">
    <property type="taxonomic scope" value="Bacteria"/>
</dbReference>
<evidence type="ECO:0000256" key="1">
    <source>
        <dbReference type="ARBA" id="ARBA00010403"/>
    </source>
</evidence>
<dbReference type="AlphaFoldDB" id="D0LQA0"/>
<feature type="domain" description="Hydantoinase B/oxoprolinase" evidence="4">
    <location>
        <begin position="714"/>
        <end position="1213"/>
    </location>
</feature>
<dbReference type="InterPro" id="IPR002821">
    <property type="entry name" value="Hydantoinase_A"/>
</dbReference>
<dbReference type="PANTHER" id="PTHR11365">
    <property type="entry name" value="5-OXOPROLINASE RELATED"/>
    <property type="match status" value="1"/>
</dbReference>
<dbReference type="KEGG" id="hoh:Hoch_6440"/>
<dbReference type="Pfam" id="PF02538">
    <property type="entry name" value="Hydantoinase_B"/>
    <property type="match status" value="1"/>
</dbReference>
<dbReference type="Pfam" id="PF01968">
    <property type="entry name" value="Hydantoinase_A"/>
    <property type="match status" value="1"/>
</dbReference>
<feature type="region of interest" description="Disordered" evidence="2">
    <location>
        <begin position="616"/>
        <end position="637"/>
    </location>
</feature>
<sequence>MSARWQFWIDRGGTFTDCLGRDPDTGALHTAKVLSSDRAPIVGIREILTRHAGLGEDEPIWPCEVRMGTTIATNALLERRGTPCALLITRGFGDLLAIGNQTRPEIFALHIEKLPMLYDAVLEIDARVDERGEVLARPDAQDLRQSLSGLRERGIDSLAVVVLHAYRAGELEREIGEQATALGFDHVSLSHEVAAEIGMVGRGDTTVVDAYLTPLIRDYLRELLAELPGSSLRIMQSSGGLTGAARFRGRDAVLSGPAGGVVAAAHVAREAGYERAIGFDMGGTSTDVSCYDGDFERQYENEVAGVRLRAPMMAIHTVAAGGGSLCAYRGFRLTVGPESAGAVPGPLCYGHEDARALALTDINLTLGRVVDDRFPFPLARERVDAALDALLGELPAEPAYDRESLAAGFFAIANASMAEAIRQVSVAKGRDVREYALVVFGGAGGQHACPIARQLGIRTLVFHRFAGVLSAYGMGLADVSWHGERDAGRAQLDDDLPAALADDYRALLDEGRRVLADEGFAEVRGRRRLDLRYRGTDSALPVDVDPADADTDTDTDTDAGAAFLPSEGAVEYALSFDATALRAAFERAHEQRFGYIRPGHPVEAMAVRVDVAGRNSTDVRSRATHAGGSAPLPAPRRRARMWSSGAMADEVPVYAREDLPVGARLRGPALVLDDTGTIAVDRGFTLEVAAADRVEVRDEQPEVAAAAGDHTQVDPVRLEIFNNVFMSIATQMGEVLRRTALSTNIRERLDFSCAVFDADGGLVANAPHIPVHLGAMGESIKGVLAVHPAPAPGSVFAINDPAAGGSHLPDVTVVTPVHDGDGRLAFFTASRGHHSDIGGITPGSMPPFSTRLSEEGAVFRALAIVVDGDFREREVLGVLEAGPHPARDPGQNIADLQAQVAANRAGAHLLAELVQRYGRATVHAYMGHVQDNAAAQVAAAIAALPDGVHRFEDALDEGARIAVAVHVDGNRLRVDFAGTSEQLESNLNAPRAVTVAALLYVLRALVGVPIPLNSGCLRAVTLAIPAGSLLAPEPDRAVAGGNVETSQRVVDVLLGALGQAAASQGTMNNLTFGNERFGYYETIAGGAGATAQGAGASGVHTHMTNTRITDPEVLETRFPVRLLRFSLRPGSGGAGRHRGGDGVIREYLLRAPMRVSILSERRTRQPFGLAGGQPGAAGRNLLNGEALPAKASVDAAAGDVLCIETPGGGGFGALADDETT</sequence>
<evidence type="ECO:0000259" key="4">
    <source>
        <dbReference type="Pfam" id="PF02538"/>
    </source>
</evidence>